<evidence type="ECO:0000256" key="3">
    <source>
        <dbReference type="ARBA" id="ARBA00001947"/>
    </source>
</evidence>
<accession>A0A3G3JXH5</accession>
<proteinExistence type="inferred from homology"/>
<keyword evidence="11" id="KW-1185">Reference proteome</keyword>
<protein>
    <submittedName>
        <fullName evidence="10">Aminopeptidase</fullName>
    </submittedName>
</protein>
<evidence type="ECO:0000313" key="10">
    <source>
        <dbReference type="EMBL" id="AYQ72950.1"/>
    </source>
</evidence>
<keyword evidence="8" id="KW-0378">Hydrolase</keyword>
<evidence type="ECO:0000256" key="9">
    <source>
        <dbReference type="ARBA" id="ARBA00023049"/>
    </source>
</evidence>
<keyword evidence="9" id="KW-0482">Metalloprotease</keyword>
<keyword evidence="5 10" id="KW-0031">Aminopeptidase</keyword>
<dbReference type="AlphaFoldDB" id="A0A3G3JXH5"/>
<comment type="similarity">
    <text evidence="4">Belongs to the peptidase M29 family.</text>
</comment>
<comment type="cofactor">
    <cofactor evidence="2">
        <name>Mg(2+)</name>
        <dbReference type="ChEBI" id="CHEBI:18420"/>
    </cofactor>
</comment>
<dbReference type="GO" id="GO:0008237">
    <property type="term" value="F:metallopeptidase activity"/>
    <property type="evidence" value="ECO:0007669"/>
    <property type="project" value="UniProtKB-KW"/>
</dbReference>
<dbReference type="PANTHER" id="PTHR34448">
    <property type="entry name" value="AMINOPEPTIDASE"/>
    <property type="match status" value="1"/>
</dbReference>
<comment type="cofactor">
    <cofactor evidence="3">
        <name>Zn(2+)</name>
        <dbReference type="ChEBI" id="CHEBI:29105"/>
    </cofactor>
</comment>
<evidence type="ECO:0000256" key="2">
    <source>
        <dbReference type="ARBA" id="ARBA00001946"/>
    </source>
</evidence>
<dbReference type="InterPro" id="IPR000787">
    <property type="entry name" value="Peptidase_M29"/>
</dbReference>
<dbReference type="Gene3D" id="3.40.1830.10">
    <property type="entry name" value="Thermophilic metalloprotease (M29)"/>
    <property type="match status" value="1"/>
</dbReference>
<sequence length="412" mass="45975">MTVTNFLKKLEQYAEITVKVGLNIQPGQALWINAPILAPELVRFITAKAYEAGAKDVYVEWYDDTITQLKYKMAPDEAFEQYPAWRVQAVEEIAENVGAYLLIDSRDPELLKDAAPDRIAAYSKAAGKALSKWRQHMTSDKFSWTIIGAASRAWAKMVFPDLDGDEAVQALWEAIFQASRVTGDNPVGNWEQHSASLQSKREYLTQKQYRKLHYRADGTELTVELPKGHIWAGASAMNEKGASFSPNIPTEEVFTSPSREGTNGYVRSSKPLSYQGNIIENFAMKFENGKVVDFQAEQGYEALKGLLDLDEGARYLGEVALVPHDSPISNSNLIFYQTLYDENASSHLAIGQSFAFCLENGKNLSPEERLKAGLNDSNTHVDFMIGTADMDIDGETADGRLEPVFRKGNWAF</sequence>
<dbReference type="GO" id="GO:0006508">
    <property type="term" value="P:proteolysis"/>
    <property type="evidence" value="ECO:0007669"/>
    <property type="project" value="UniProtKB-KW"/>
</dbReference>
<reference evidence="10 11" key="1">
    <citation type="submission" date="2018-10" db="EMBL/GenBank/DDBJ databases">
        <title>Genome Sequence of Cohnella sp.</title>
        <authorList>
            <person name="Srinivasan S."/>
            <person name="Kim M.K."/>
        </authorList>
    </citation>
    <scope>NUCLEOTIDE SEQUENCE [LARGE SCALE GENOMIC DNA]</scope>
    <source>
        <strain evidence="10 11">18JY8-7</strain>
    </source>
</reference>
<dbReference type="GO" id="GO:0046872">
    <property type="term" value="F:metal ion binding"/>
    <property type="evidence" value="ECO:0007669"/>
    <property type="project" value="UniProtKB-KW"/>
</dbReference>
<dbReference type="Pfam" id="PF02073">
    <property type="entry name" value="Peptidase_M29"/>
    <property type="match status" value="1"/>
</dbReference>
<gene>
    <name evidence="10" type="ORF">EAV92_10480</name>
</gene>
<dbReference type="KEGG" id="coh:EAV92_10480"/>
<dbReference type="SUPFAM" id="SSF144052">
    <property type="entry name" value="Thermophilic metalloprotease-like"/>
    <property type="match status" value="1"/>
</dbReference>
<evidence type="ECO:0000256" key="8">
    <source>
        <dbReference type="ARBA" id="ARBA00022801"/>
    </source>
</evidence>
<evidence type="ECO:0000256" key="5">
    <source>
        <dbReference type="ARBA" id="ARBA00022438"/>
    </source>
</evidence>
<evidence type="ECO:0000313" key="11">
    <source>
        <dbReference type="Proteomes" id="UP000269097"/>
    </source>
</evidence>
<name>A0A3G3JXH5_9BACL</name>
<organism evidence="10 11">
    <name type="scientific">Cohnella candidum</name>
    <dbReference type="NCBI Taxonomy" id="2674991"/>
    <lineage>
        <taxon>Bacteria</taxon>
        <taxon>Bacillati</taxon>
        <taxon>Bacillota</taxon>
        <taxon>Bacilli</taxon>
        <taxon>Bacillales</taxon>
        <taxon>Paenibacillaceae</taxon>
        <taxon>Cohnella</taxon>
    </lineage>
</organism>
<dbReference type="GO" id="GO:0004177">
    <property type="term" value="F:aminopeptidase activity"/>
    <property type="evidence" value="ECO:0007669"/>
    <property type="project" value="UniProtKB-KW"/>
</dbReference>
<evidence type="ECO:0000256" key="1">
    <source>
        <dbReference type="ARBA" id="ARBA00001941"/>
    </source>
</evidence>
<keyword evidence="7" id="KW-0479">Metal-binding</keyword>
<dbReference type="InterPro" id="IPR052170">
    <property type="entry name" value="M29_Exopeptidase"/>
</dbReference>
<evidence type="ECO:0000256" key="6">
    <source>
        <dbReference type="ARBA" id="ARBA00022670"/>
    </source>
</evidence>
<keyword evidence="6" id="KW-0645">Protease</keyword>
<dbReference type="PANTHER" id="PTHR34448:SF3">
    <property type="entry name" value="AMINOPEPTIDASE AMPS"/>
    <property type="match status" value="1"/>
</dbReference>
<dbReference type="InterPro" id="IPR035097">
    <property type="entry name" value="M29_N-terminal"/>
</dbReference>
<dbReference type="Proteomes" id="UP000269097">
    <property type="component" value="Chromosome"/>
</dbReference>
<dbReference type="EMBL" id="CP033433">
    <property type="protein sequence ID" value="AYQ72950.1"/>
    <property type="molecule type" value="Genomic_DNA"/>
</dbReference>
<comment type="cofactor">
    <cofactor evidence="1">
        <name>Co(2+)</name>
        <dbReference type="ChEBI" id="CHEBI:48828"/>
    </cofactor>
</comment>
<dbReference type="PRINTS" id="PR00919">
    <property type="entry name" value="THERMOPTASE"/>
</dbReference>
<evidence type="ECO:0000256" key="4">
    <source>
        <dbReference type="ARBA" id="ARBA00008236"/>
    </source>
</evidence>
<evidence type="ECO:0000256" key="7">
    <source>
        <dbReference type="ARBA" id="ARBA00022723"/>
    </source>
</evidence>